<dbReference type="InterPro" id="IPR046342">
    <property type="entry name" value="CBS_dom_sf"/>
</dbReference>
<dbReference type="Gene3D" id="3.40.50.10490">
    <property type="entry name" value="Glucose-6-phosphate isomerase like protein, domain 1"/>
    <property type="match status" value="1"/>
</dbReference>
<dbReference type="InterPro" id="IPR001347">
    <property type="entry name" value="SIS_dom"/>
</dbReference>
<dbReference type="Pfam" id="PF01380">
    <property type="entry name" value="SIS"/>
    <property type="match status" value="1"/>
</dbReference>
<evidence type="ECO:0000313" key="2">
    <source>
        <dbReference type="EMBL" id="QHT28877.1"/>
    </source>
</evidence>
<dbReference type="PANTHER" id="PTHR42745:SF1">
    <property type="entry name" value="ARABINOSE 5-PHOSPHATE ISOMERASE KDSD"/>
    <property type="match status" value="1"/>
</dbReference>
<proteinExistence type="predicted"/>
<dbReference type="SUPFAM" id="SSF53697">
    <property type="entry name" value="SIS domain"/>
    <property type="match status" value="1"/>
</dbReference>
<dbReference type="Gene3D" id="3.10.580.10">
    <property type="entry name" value="CBS-domain"/>
    <property type="match status" value="1"/>
</dbReference>
<sequence length="300" mass="34449">MDLKHLLIQNTNNFINSINEQNIKKITTIIKSTKRNIYILGVGKNIPLAIYFADILKSVNYPAFNLNCLNLTHGDTGCIGEKDTIIIISNSGNTDELINNIKYIKNSNKFLITTNKYAKLIDYCDQSFVFDNTVEIDGKFNLIPCTSITNFTIIFNFIIYYLMNDNKITLENYNYNHPKGNIGLLSKKVKDIIIPLNETCYNFLKDDINTIILNMFKYKVGYSCIVENDMSIIGLITDHNIRKFLLDGNNVENIEDIITKNPKYINNLEISVYDISKIPYLYIPIVINNKLTGMIENSFK</sequence>
<feature type="domain" description="SIS" evidence="1">
    <location>
        <begin position="26"/>
        <end position="168"/>
    </location>
</feature>
<dbReference type="PROSITE" id="PS51464">
    <property type="entry name" value="SIS"/>
    <property type="match status" value="1"/>
</dbReference>
<accession>A0A6C0EII4</accession>
<dbReference type="GO" id="GO:0097367">
    <property type="term" value="F:carbohydrate derivative binding"/>
    <property type="evidence" value="ECO:0007669"/>
    <property type="project" value="InterPro"/>
</dbReference>
<organism evidence="2">
    <name type="scientific">viral metagenome</name>
    <dbReference type="NCBI Taxonomy" id="1070528"/>
    <lineage>
        <taxon>unclassified sequences</taxon>
        <taxon>metagenomes</taxon>
        <taxon>organismal metagenomes</taxon>
    </lineage>
</organism>
<dbReference type="AlphaFoldDB" id="A0A6C0EII4"/>
<dbReference type="InterPro" id="IPR050986">
    <property type="entry name" value="GutQ/KpsF_isomerases"/>
</dbReference>
<dbReference type="InterPro" id="IPR046348">
    <property type="entry name" value="SIS_dom_sf"/>
</dbReference>
<evidence type="ECO:0000259" key="1">
    <source>
        <dbReference type="PROSITE" id="PS51464"/>
    </source>
</evidence>
<protein>
    <recommendedName>
        <fullName evidence="1">SIS domain-containing protein</fullName>
    </recommendedName>
</protein>
<dbReference type="GO" id="GO:1901135">
    <property type="term" value="P:carbohydrate derivative metabolic process"/>
    <property type="evidence" value="ECO:0007669"/>
    <property type="project" value="InterPro"/>
</dbReference>
<name>A0A6C0EII4_9ZZZZ</name>
<reference evidence="2" key="1">
    <citation type="journal article" date="2020" name="Nature">
        <title>Giant virus diversity and host interactions through global metagenomics.</title>
        <authorList>
            <person name="Schulz F."/>
            <person name="Roux S."/>
            <person name="Paez-Espino D."/>
            <person name="Jungbluth S."/>
            <person name="Walsh D.A."/>
            <person name="Denef V.J."/>
            <person name="McMahon K.D."/>
            <person name="Konstantinidis K.T."/>
            <person name="Eloe-Fadrosh E.A."/>
            <person name="Kyrpides N.C."/>
            <person name="Woyke T."/>
        </authorList>
    </citation>
    <scope>NUCLEOTIDE SEQUENCE</scope>
    <source>
        <strain evidence="2">GVMAG-M-3300001351-8</strain>
    </source>
</reference>
<dbReference type="PANTHER" id="PTHR42745">
    <property type="match status" value="1"/>
</dbReference>
<dbReference type="EMBL" id="MN738865">
    <property type="protein sequence ID" value="QHT28877.1"/>
    <property type="molecule type" value="Genomic_DNA"/>
</dbReference>